<dbReference type="InterPro" id="IPR009049">
    <property type="entry name" value="Argininosuccinate_lyase"/>
</dbReference>
<keyword evidence="5 9" id="KW-0456">Lyase</keyword>
<organism evidence="9 10">
    <name type="scientific">Turicimonas muris</name>
    <dbReference type="NCBI Taxonomy" id="1796652"/>
    <lineage>
        <taxon>Bacteria</taxon>
        <taxon>Pseudomonadati</taxon>
        <taxon>Pseudomonadota</taxon>
        <taxon>Betaproteobacteria</taxon>
        <taxon>Burkholderiales</taxon>
        <taxon>Sutterellaceae</taxon>
        <taxon>Turicimonas</taxon>
    </lineage>
</organism>
<evidence type="ECO:0000259" key="7">
    <source>
        <dbReference type="Pfam" id="PF00206"/>
    </source>
</evidence>
<dbReference type="EC" id="4.3.2.1" evidence="3"/>
<comment type="caution">
    <text evidence="9">The sequence shown here is derived from an EMBL/GenBank/DDBJ whole genome shotgun (WGS) entry which is preliminary data.</text>
</comment>
<evidence type="ECO:0000256" key="2">
    <source>
        <dbReference type="ARBA" id="ARBA00004941"/>
    </source>
</evidence>
<keyword evidence="10" id="KW-1185">Reference proteome</keyword>
<feature type="chain" id="PRO_5011306121" description="argininosuccinate lyase" evidence="6">
    <location>
        <begin position="25"/>
        <end position="499"/>
    </location>
</feature>
<dbReference type="Gene3D" id="1.20.200.10">
    <property type="entry name" value="Fumarase/aspartase (Central domain)"/>
    <property type="match status" value="1"/>
</dbReference>
<dbReference type="CDD" id="cd01359">
    <property type="entry name" value="Argininosuccinate_lyase"/>
    <property type="match status" value="1"/>
</dbReference>
<dbReference type="Pfam" id="PF14698">
    <property type="entry name" value="ASL_C2"/>
    <property type="match status" value="1"/>
</dbReference>
<comment type="pathway">
    <text evidence="2">Amino-acid biosynthesis; L-arginine biosynthesis; L-arginine from L-ornithine and carbamoyl phosphate: step 3/3.</text>
</comment>
<evidence type="ECO:0000256" key="1">
    <source>
        <dbReference type="ARBA" id="ARBA00000985"/>
    </source>
</evidence>
<evidence type="ECO:0000313" key="10">
    <source>
        <dbReference type="Proteomes" id="UP000214610"/>
    </source>
</evidence>
<dbReference type="Proteomes" id="UP000214610">
    <property type="component" value="Unassembled WGS sequence"/>
</dbReference>
<dbReference type="SUPFAM" id="SSF48557">
    <property type="entry name" value="L-aspartase-like"/>
    <property type="match status" value="1"/>
</dbReference>
<dbReference type="PANTHER" id="PTHR43814">
    <property type="entry name" value="ARGININOSUCCINATE LYASE"/>
    <property type="match status" value="1"/>
</dbReference>
<dbReference type="Gene3D" id="1.10.275.10">
    <property type="entry name" value="Fumarase/aspartase (N-terminal domain)"/>
    <property type="match status" value="1"/>
</dbReference>
<proteinExistence type="predicted"/>
<dbReference type="GO" id="GO:0005829">
    <property type="term" value="C:cytosol"/>
    <property type="evidence" value="ECO:0007669"/>
    <property type="project" value="TreeGrafter"/>
</dbReference>
<keyword evidence="4" id="KW-0028">Amino-acid biosynthesis</keyword>
<dbReference type="InterPro" id="IPR008948">
    <property type="entry name" value="L-Aspartase-like"/>
</dbReference>
<dbReference type="Pfam" id="PF00206">
    <property type="entry name" value="Lyase_1"/>
    <property type="match status" value="1"/>
</dbReference>
<dbReference type="InterPro" id="IPR000362">
    <property type="entry name" value="Fumarate_lyase_fam"/>
</dbReference>
<reference evidence="10" key="1">
    <citation type="submission" date="2017-05" db="EMBL/GenBank/DDBJ databases">
        <title>Improved OligoMM genomes.</title>
        <authorList>
            <person name="Garzetti D."/>
        </authorList>
    </citation>
    <scope>NUCLEOTIDE SEQUENCE [LARGE SCALE GENOMIC DNA]</scope>
    <source>
        <strain evidence="10">YL45</strain>
    </source>
</reference>
<dbReference type="GeneID" id="78362591"/>
<dbReference type="PRINTS" id="PR00149">
    <property type="entry name" value="FUMRATELYASE"/>
</dbReference>
<sequence>MNKLKTFSTTALAAALSLVSVSEAAPQRDQFYWLTEMNKASVVINADENLLDKDLAKRIAKGISEVAADAAKPGAKRPNKVIAYEPELIKKVGMDATMLHIGRSSQDMHASYNTMILRDYILSISEALAKTMQLLQDIAERNIDTVVPNYTNGVAAQPNSYAHYLFGYLASFERDQHKLKECYERINYSPMGTTVLNGTSWPLNRQRMSDYLGFKAPVLNAYDAAQTKPIDELIEISNVVTGIALHVGTFIQDVMTQYAQPRPWIILQEGGDNTYVSSAMPQKRNPGLLINTRKAASTVFGDAQTMLIRAHNIAPGFSDPKGASYWPTMEQTLAMLKSFDKCLTALRINPKRALEELNLDWTASQEVADVLMREYKLPFRVGHHFASQVVGYARTHDIKPLDFPYAEAKRIYSEVIKSEYPTGNPNLPMSEEQFKATLNPIEIIKNRKTAGGPQPAEMRKQLDIMEVSIKNQEKWTQEQKQKINDALAKLDKDFAEYLK</sequence>
<evidence type="ECO:0000256" key="6">
    <source>
        <dbReference type="SAM" id="SignalP"/>
    </source>
</evidence>
<dbReference type="AlphaFoldDB" id="A0A227KI80"/>
<dbReference type="RefSeq" id="WP_066594943.1">
    <property type="nucleotide sequence ID" value="NZ_CAJTBZ010000012.1"/>
</dbReference>
<evidence type="ECO:0000256" key="3">
    <source>
        <dbReference type="ARBA" id="ARBA00012338"/>
    </source>
</evidence>
<gene>
    <name evidence="9" type="ORF">ADH67_07205</name>
</gene>
<dbReference type="PANTHER" id="PTHR43814:SF1">
    <property type="entry name" value="ARGININOSUCCINATE LYASE"/>
    <property type="match status" value="1"/>
</dbReference>
<dbReference type="GO" id="GO:0004056">
    <property type="term" value="F:argininosuccinate lyase activity"/>
    <property type="evidence" value="ECO:0007669"/>
    <property type="project" value="UniProtKB-EC"/>
</dbReference>
<dbReference type="UniPathway" id="UPA00068">
    <property type="reaction ID" value="UER00114"/>
</dbReference>
<accession>A0A227KI80</accession>
<evidence type="ECO:0000259" key="8">
    <source>
        <dbReference type="Pfam" id="PF14698"/>
    </source>
</evidence>
<feature type="domain" description="Fumarate lyase N-terminal" evidence="7">
    <location>
        <begin position="76"/>
        <end position="301"/>
    </location>
</feature>
<keyword evidence="4" id="KW-0055">Arginine biosynthesis</keyword>
<evidence type="ECO:0000256" key="4">
    <source>
        <dbReference type="ARBA" id="ARBA00022571"/>
    </source>
</evidence>
<name>A0A227KI80_9BURK</name>
<evidence type="ECO:0000313" key="9">
    <source>
        <dbReference type="EMBL" id="OXE47575.1"/>
    </source>
</evidence>
<protein>
    <recommendedName>
        <fullName evidence="3">argininosuccinate lyase</fullName>
        <ecNumber evidence="3">4.3.2.1</ecNumber>
    </recommendedName>
</protein>
<dbReference type="Gene3D" id="1.10.40.30">
    <property type="entry name" value="Fumarase/aspartase (C-terminal domain)"/>
    <property type="match status" value="1"/>
</dbReference>
<comment type="catalytic activity">
    <reaction evidence="1">
        <text>2-(N(omega)-L-arginino)succinate = fumarate + L-arginine</text>
        <dbReference type="Rhea" id="RHEA:24020"/>
        <dbReference type="ChEBI" id="CHEBI:29806"/>
        <dbReference type="ChEBI" id="CHEBI:32682"/>
        <dbReference type="ChEBI" id="CHEBI:57472"/>
        <dbReference type="EC" id="4.3.2.1"/>
    </reaction>
</comment>
<dbReference type="InterPro" id="IPR029419">
    <property type="entry name" value="Arg_succ_lyase_C"/>
</dbReference>
<dbReference type="InterPro" id="IPR022761">
    <property type="entry name" value="Fumarate_lyase_N"/>
</dbReference>
<keyword evidence="6" id="KW-0732">Signal</keyword>
<feature type="signal peptide" evidence="6">
    <location>
        <begin position="1"/>
        <end position="24"/>
    </location>
</feature>
<dbReference type="InterPro" id="IPR024083">
    <property type="entry name" value="Fumarase/histidase_N"/>
</dbReference>
<evidence type="ECO:0000256" key="5">
    <source>
        <dbReference type="ARBA" id="ARBA00023239"/>
    </source>
</evidence>
<dbReference type="PRINTS" id="PR00145">
    <property type="entry name" value="ARGSUCLYASE"/>
</dbReference>
<feature type="domain" description="Argininosuccinate lyase C-terminal" evidence="8">
    <location>
        <begin position="365"/>
        <end position="417"/>
    </location>
</feature>
<dbReference type="GO" id="GO:0042450">
    <property type="term" value="P:L-arginine biosynthetic process via ornithine"/>
    <property type="evidence" value="ECO:0007669"/>
    <property type="project" value="InterPro"/>
</dbReference>
<dbReference type="EMBL" id="NHMP01000004">
    <property type="protein sequence ID" value="OXE47575.1"/>
    <property type="molecule type" value="Genomic_DNA"/>
</dbReference>